<dbReference type="PROSITE" id="PS50158">
    <property type="entry name" value="ZF_CCHC"/>
    <property type="match status" value="1"/>
</dbReference>
<dbReference type="PROSITE" id="PS50966">
    <property type="entry name" value="ZF_SWIM"/>
    <property type="match status" value="1"/>
</dbReference>
<feature type="domain" description="SWIM-type" evidence="7">
    <location>
        <begin position="536"/>
        <end position="596"/>
    </location>
</feature>
<protein>
    <submittedName>
        <fullName evidence="8">Uncharacterized protein</fullName>
    </submittedName>
</protein>
<gene>
    <name evidence="8" type="ORF">ZOSMA_83G00390</name>
</gene>
<organism evidence="8 9">
    <name type="scientific">Zostera marina</name>
    <name type="common">Eelgrass</name>
    <dbReference type="NCBI Taxonomy" id="29655"/>
    <lineage>
        <taxon>Eukaryota</taxon>
        <taxon>Viridiplantae</taxon>
        <taxon>Streptophyta</taxon>
        <taxon>Embryophyta</taxon>
        <taxon>Tracheophyta</taxon>
        <taxon>Spermatophyta</taxon>
        <taxon>Magnoliopsida</taxon>
        <taxon>Liliopsida</taxon>
        <taxon>Zosteraceae</taxon>
        <taxon>Zostera</taxon>
    </lineage>
</organism>
<evidence type="ECO:0000256" key="1">
    <source>
        <dbReference type="ARBA" id="ARBA00022723"/>
    </source>
</evidence>
<keyword evidence="9" id="KW-1185">Reference proteome</keyword>
<dbReference type="InterPro" id="IPR004330">
    <property type="entry name" value="FAR1_DNA_bnd_dom"/>
</dbReference>
<dbReference type="EMBL" id="LFYR01002038">
    <property type="protein sequence ID" value="KMZ57663.1"/>
    <property type="molecule type" value="Genomic_DNA"/>
</dbReference>
<dbReference type="SMART" id="SM00575">
    <property type="entry name" value="ZnF_PMZ"/>
    <property type="match status" value="1"/>
</dbReference>
<evidence type="ECO:0000313" key="8">
    <source>
        <dbReference type="EMBL" id="KMZ57663.1"/>
    </source>
</evidence>
<keyword evidence="1" id="KW-0479">Metal-binding</keyword>
<dbReference type="InterPro" id="IPR007527">
    <property type="entry name" value="Znf_SWIM"/>
</dbReference>
<dbReference type="Pfam" id="PF03101">
    <property type="entry name" value="FAR1"/>
    <property type="match status" value="1"/>
</dbReference>
<dbReference type="InterPro" id="IPR006564">
    <property type="entry name" value="Znf_PMZ"/>
</dbReference>
<proteinExistence type="predicted"/>
<name>A0A0K9NM45_ZOSMR</name>
<comment type="caution">
    <text evidence="8">The sequence shown here is derived from an EMBL/GenBank/DDBJ whole genome shotgun (WGS) entry which is preliminary data.</text>
</comment>
<keyword evidence="3" id="KW-0862">Zinc</keyword>
<evidence type="ECO:0000259" key="7">
    <source>
        <dbReference type="PROSITE" id="PS50966"/>
    </source>
</evidence>
<dbReference type="Pfam" id="PF10551">
    <property type="entry name" value="MULE"/>
    <property type="match status" value="1"/>
</dbReference>
<reference evidence="9" key="1">
    <citation type="journal article" date="2016" name="Nature">
        <title>The genome of the seagrass Zostera marina reveals angiosperm adaptation to the sea.</title>
        <authorList>
            <person name="Olsen J.L."/>
            <person name="Rouze P."/>
            <person name="Verhelst B."/>
            <person name="Lin Y.-C."/>
            <person name="Bayer T."/>
            <person name="Collen J."/>
            <person name="Dattolo E."/>
            <person name="De Paoli E."/>
            <person name="Dittami S."/>
            <person name="Maumus F."/>
            <person name="Michel G."/>
            <person name="Kersting A."/>
            <person name="Lauritano C."/>
            <person name="Lohaus R."/>
            <person name="Toepel M."/>
            <person name="Tonon T."/>
            <person name="Vanneste K."/>
            <person name="Amirebrahimi M."/>
            <person name="Brakel J."/>
            <person name="Bostroem C."/>
            <person name="Chovatia M."/>
            <person name="Grimwood J."/>
            <person name="Jenkins J.W."/>
            <person name="Jueterbock A."/>
            <person name="Mraz A."/>
            <person name="Stam W.T."/>
            <person name="Tice H."/>
            <person name="Bornberg-Bauer E."/>
            <person name="Green P.J."/>
            <person name="Pearson G.A."/>
            <person name="Procaccini G."/>
            <person name="Duarte C.M."/>
            <person name="Schmutz J."/>
            <person name="Reusch T.B.H."/>
            <person name="Van de Peer Y."/>
        </authorList>
    </citation>
    <scope>NUCLEOTIDE SEQUENCE [LARGE SCALE GENOMIC DNA]</scope>
    <source>
        <strain evidence="9">cv. Finnish</strain>
    </source>
</reference>
<dbReference type="OrthoDB" id="675990at2759"/>
<evidence type="ECO:0000256" key="3">
    <source>
        <dbReference type="ARBA" id="ARBA00022833"/>
    </source>
</evidence>
<dbReference type="GO" id="GO:0003676">
    <property type="term" value="F:nucleic acid binding"/>
    <property type="evidence" value="ECO:0007669"/>
    <property type="project" value="InterPro"/>
</dbReference>
<feature type="region of interest" description="Disordered" evidence="5">
    <location>
        <begin position="689"/>
        <end position="717"/>
    </location>
</feature>
<dbReference type="STRING" id="29655.A0A0K9NM45"/>
<dbReference type="PANTHER" id="PTHR47718">
    <property type="entry name" value="OS01G0519700 PROTEIN"/>
    <property type="match status" value="1"/>
</dbReference>
<sequence length="749" mass="86790">MENFDSTVNHGGYDNMSFDTNFVDDQTNLEDMRYPDRDNMDEIPNDGDNPKIVEDPYVGMLFESIKDVEELYYTFAGQKGFTVRKWSTKHSKQGLRKKTYVCSKHGKSRAKIPVVDNLAEKKTKPRHIRNPRTGCKALLTIKTLGEKWVVSIFSNNHNHDMATPSKKRFLKINRCITPFARNLIHNLEATNIPPSQQYSYVAMQSGGLSNCSFTRTDFNNFRKTGKEILVSHDVDSLIQKLKQLKEEDHNYYYSYSLDDEGSLRHLFWADSRCIAEYGKYGEAVTFDTTYNTNKYKLIIGFFCGVNNHLRTVLFGSGFITNESTESFIWLFSEFKKCMGIAPKTIITDQDAAMKTALSFEFPDTFHRLCKWHITHKMCDKVRTVYRNKEEMERFNSILNTSDTIEQFETDWHKWTEDNNEANNKWLDDMFAIRERWCPIYMTEHFFGGMQSTQRSEGMNALVKMNVKRSSTLFEFVCALELVLTSHRHKLDELDHRDRDAPPHIITALTIECSLHSIYTTEVFLLFQQQVQKSMIYYIRVNPQDSMEFSVVCMFTQVECAKIHCPHEQGTPVCTCRMFSSKAIPCRHVIAFLTSQGITSLPNEFICDRWKMTPYTNIEQSNVEKQPPNALNDVFNRCSRIISAKREIQDTLIARMDMFLNDFQQNHSIIIEPGIARSITRFEERITSPPVVGNPKIAKTKGSGKNTGRPSKADPRFKSTREIVVKRPRACKKCNEAGHDSRNCAKQYYK</sequence>
<dbReference type="Pfam" id="PF04434">
    <property type="entry name" value="SWIM"/>
    <property type="match status" value="1"/>
</dbReference>
<evidence type="ECO:0000256" key="5">
    <source>
        <dbReference type="SAM" id="MobiDB-lite"/>
    </source>
</evidence>
<evidence type="ECO:0000259" key="6">
    <source>
        <dbReference type="PROSITE" id="PS50158"/>
    </source>
</evidence>
<dbReference type="OMA" id="HEARHCE"/>
<dbReference type="InterPro" id="IPR018289">
    <property type="entry name" value="MULE_transposase_dom"/>
</dbReference>
<evidence type="ECO:0000313" key="9">
    <source>
        <dbReference type="Proteomes" id="UP000036987"/>
    </source>
</evidence>
<evidence type="ECO:0000256" key="2">
    <source>
        <dbReference type="ARBA" id="ARBA00022771"/>
    </source>
</evidence>
<dbReference type="GO" id="GO:0008270">
    <property type="term" value="F:zinc ion binding"/>
    <property type="evidence" value="ECO:0007669"/>
    <property type="project" value="UniProtKB-KW"/>
</dbReference>
<dbReference type="InterPro" id="IPR001878">
    <property type="entry name" value="Znf_CCHC"/>
</dbReference>
<dbReference type="AlphaFoldDB" id="A0A0K9NM45"/>
<keyword evidence="2 4" id="KW-0863">Zinc-finger</keyword>
<feature type="domain" description="CCHC-type" evidence="6">
    <location>
        <begin position="730"/>
        <end position="743"/>
    </location>
</feature>
<evidence type="ECO:0000256" key="4">
    <source>
        <dbReference type="PROSITE-ProRule" id="PRU00047"/>
    </source>
</evidence>
<accession>A0A0K9NM45</accession>
<dbReference type="Proteomes" id="UP000036987">
    <property type="component" value="Unassembled WGS sequence"/>
</dbReference>